<dbReference type="InterPro" id="IPR002401">
    <property type="entry name" value="Cyt_P450_E_grp-I"/>
</dbReference>
<dbReference type="InterPro" id="IPR036396">
    <property type="entry name" value="Cyt_P450_sf"/>
</dbReference>
<name>A0A927D978_9RHOB</name>
<keyword evidence="4" id="KW-0503">Monooxygenase</keyword>
<dbReference type="GO" id="GO:0016705">
    <property type="term" value="F:oxidoreductase activity, acting on paired donors, with incorporation or reduction of molecular oxygen"/>
    <property type="evidence" value="ECO:0007669"/>
    <property type="project" value="InterPro"/>
</dbReference>
<sequence length="453" mass="50334">MLDHSPTPTPVRVPLVTEPWGILKSLQEARRNVLSIIPQIAVKQRMVSGKTGKRWHMVMDPQAIREMLLDRVDDYPKSVVTKNLLKPAIGDSLFIAEGAHWRWQRRAAAPVFSHRNVMNLSPIMSAAAERAASRVTQAGPRAVNMLDEMVTTTFDVIGDVTFSGGDTFDRDAVHGAIDDYIAEAGKISLFDILGFPDWIPRPGRLMSGKALKEMKAMADGAIDARAKRGHEGVPDLLDLLLDGEDPKTKRKMNTSELRDNLLTFIVAGHETTALTLAWAMYLVGFDQAVQDRARAEAQNVLQGRACTGEDVEKLPFIRMIIDEALRMYPAAGIISRTAQKQDTLGGREILPGDTVMIPIYALGRHEMLWDEPDAFRPERFKDRKAIDRYAYLPFGDGPRICIGASFALQEAVIILATLLSRFRFTPVQGKEPEPVMILTLRPEGGVWMTAEAI</sequence>
<dbReference type="Gene3D" id="1.10.630.10">
    <property type="entry name" value="Cytochrome P450"/>
    <property type="match status" value="1"/>
</dbReference>
<keyword evidence="3 4" id="KW-0349">Heme</keyword>
<accession>A0A927D978</accession>
<reference evidence="5" key="1">
    <citation type="submission" date="2020-08" db="EMBL/GenBank/DDBJ databases">
        <title>Sulfitobacter aestuariivivens sp. nov., isolated from a tidal flat.</title>
        <authorList>
            <person name="Park S."/>
            <person name="Yoon J.-H."/>
        </authorList>
    </citation>
    <scope>NUCLEOTIDE SEQUENCE</scope>
    <source>
        <strain evidence="5">TSTF-M16</strain>
    </source>
</reference>
<dbReference type="PRINTS" id="PR00463">
    <property type="entry name" value="EP450I"/>
</dbReference>
<dbReference type="GO" id="GO:0005506">
    <property type="term" value="F:iron ion binding"/>
    <property type="evidence" value="ECO:0007669"/>
    <property type="project" value="InterPro"/>
</dbReference>
<keyword evidence="6" id="KW-1185">Reference proteome</keyword>
<dbReference type="AlphaFoldDB" id="A0A927D978"/>
<dbReference type="GO" id="GO:0020037">
    <property type="term" value="F:heme binding"/>
    <property type="evidence" value="ECO:0007669"/>
    <property type="project" value="InterPro"/>
</dbReference>
<dbReference type="PRINTS" id="PR00385">
    <property type="entry name" value="P450"/>
</dbReference>
<evidence type="ECO:0000256" key="1">
    <source>
        <dbReference type="ARBA" id="ARBA00001971"/>
    </source>
</evidence>
<keyword evidence="3 4" id="KW-0408">Iron</keyword>
<dbReference type="GO" id="GO:0004497">
    <property type="term" value="F:monooxygenase activity"/>
    <property type="evidence" value="ECO:0007669"/>
    <property type="project" value="UniProtKB-KW"/>
</dbReference>
<evidence type="ECO:0000256" key="3">
    <source>
        <dbReference type="PIRSR" id="PIRSR602401-1"/>
    </source>
</evidence>
<dbReference type="Proteomes" id="UP000635142">
    <property type="component" value="Unassembled WGS sequence"/>
</dbReference>
<dbReference type="PANTHER" id="PTHR24305:SF166">
    <property type="entry name" value="CYTOCHROME P450 12A4, MITOCHONDRIAL-RELATED"/>
    <property type="match status" value="1"/>
</dbReference>
<evidence type="ECO:0000313" key="5">
    <source>
        <dbReference type="EMBL" id="MBD3665957.1"/>
    </source>
</evidence>
<dbReference type="InterPro" id="IPR001128">
    <property type="entry name" value="Cyt_P450"/>
</dbReference>
<keyword evidence="3 4" id="KW-0479">Metal-binding</keyword>
<comment type="similarity">
    <text evidence="2 4">Belongs to the cytochrome P450 family.</text>
</comment>
<dbReference type="EMBL" id="JACTAG010000003">
    <property type="protein sequence ID" value="MBD3665957.1"/>
    <property type="molecule type" value="Genomic_DNA"/>
</dbReference>
<protein>
    <submittedName>
        <fullName evidence="5">Cytochrome P450</fullName>
    </submittedName>
</protein>
<keyword evidence="4" id="KW-0560">Oxidoreductase</keyword>
<dbReference type="SUPFAM" id="SSF48264">
    <property type="entry name" value="Cytochrome P450"/>
    <property type="match status" value="1"/>
</dbReference>
<proteinExistence type="inferred from homology"/>
<gene>
    <name evidence="5" type="ORF">H9Q16_18625</name>
</gene>
<dbReference type="InterPro" id="IPR050121">
    <property type="entry name" value="Cytochrome_P450_monoxygenase"/>
</dbReference>
<dbReference type="PANTHER" id="PTHR24305">
    <property type="entry name" value="CYTOCHROME P450"/>
    <property type="match status" value="1"/>
</dbReference>
<organism evidence="5 6">
    <name type="scientific">Sulfitobacter aestuariivivens</name>
    <dbReference type="NCBI Taxonomy" id="2766981"/>
    <lineage>
        <taxon>Bacteria</taxon>
        <taxon>Pseudomonadati</taxon>
        <taxon>Pseudomonadota</taxon>
        <taxon>Alphaproteobacteria</taxon>
        <taxon>Rhodobacterales</taxon>
        <taxon>Roseobacteraceae</taxon>
        <taxon>Sulfitobacter</taxon>
    </lineage>
</organism>
<evidence type="ECO:0000256" key="2">
    <source>
        <dbReference type="ARBA" id="ARBA00010617"/>
    </source>
</evidence>
<comment type="caution">
    <text evidence="5">The sequence shown here is derived from an EMBL/GenBank/DDBJ whole genome shotgun (WGS) entry which is preliminary data.</text>
</comment>
<feature type="binding site" description="axial binding residue" evidence="3">
    <location>
        <position position="401"/>
    </location>
    <ligand>
        <name>heme</name>
        <dbReference type="ChEBI" id="CHEBI:30413"/>
    </ligand>
    <ligandPart>
        <name>Fe</name>
        <dbReference type="ChEBI" id="CHEBI:18248"/>
    </ligandPart>
</feature>
<dbReference type="RefSeq" id="WP_191076986.1">
    <property type="nucleotide sequence ID" value="NZ_JACTAG010000003.1"/>
</dbReference>
<dbReference type="PROSITE" id="PS00086">
    <property type="entry name" value="CYTOCHROME_P450"/>
    <property type="match status" value="1"/>
</dbReference>
<dbReference type="Pfam" id="PF00067">
    <property type="entry name" value="p450"/>
    <property type="match status" value="1"/>
</dbReference>
<dbReference type="InterPro" id="IPR017972">
    <property type="entry name" value="Cyt_P450_CS"/>
</dbReference>
<evidence type="ECO:0000256" key="4">
    <source>
        <dbReference type="RuleBase" id="RU000461"/>
    </source>
</evidence>
<comment type="cofactor">
    <cofactor evidence="1 3">
        <name>heme</name>
        <dbReference type="ChEBI" id="CHEBI:30413"/>
    </cofactor>
</comment>
<evidence type="ECO:0000313" key="6">
    <source>
        <dbReference type="Proteomes" id="UP000635142"/>
    </source>
</evidence>